<feature type="transmembrane region" description="Helical" evidence="10">
    <location>
        <begin position="136"/>
        <end position="160"/>
    </location>
</feature>
<feature type="transmembrane region" description="Helical" evidence="10">
    <location>
        <begin position="172"/>
        <end position="196"/>
    </location>
</feature>
<keyword evidence="9" id="KW-0676">Redox-active center</keyword>
<dbReference type="InterPro" id="IPR041714">
    <property type="entry name" value="VKOR_Actinobacteria"/>
</dbReference>
<dbReference type="Proteomes" id="UP001501035">
    <property type="component" value="Unassembled WGS sequence"/>
</dbReference>
<dbReference type="SMART" id="SM00756">
    <property type="entry name" value="VKc"/>
    <property type="match status" value="1"/>
</dbReference>
<keyword evidence="4" id="KW-0874">Quinone</keyword>
<evidence type="ECO:0000256" key="5">
    <source>
        <dbReference type="ARBA" id="ARBA00022989"/>
    </source>
</evidence>
<dbReference type="CDD" id="cd12922">
    <property type="entry name" value="VKOR_5"/>
    <property type="match status" value="1"/>
</dbReference>
<dbReference type="InterPro" id="IPR012932">
    <property type="entry name" value="VKOR"/>
</dbReference>
<comment type="subcellular location">
    <subcellularLocation>
        <location evidence="1">Membrane</location>
        <topology evidence="1">Multi-pass membrane protein</topology>
    </subcellularLocation>
</comment>
<dbReference type="PANTHER" id="PTHR34573:SF1">
    <property type="entry name" value="VITAMIN K EPOXIDE REDUCTASE DOMAIN-CONTAINING PROTEIN"/>
    <property type="match status" value="1"/>
</dbReference>
<gene>
    <name evidence="12" type="ORF">GCM10010528_17540</name>
</gene>
<keyword evidence="13" id="KW-1185">Reference proteome</keyword>
<dbReference type="InterPro" id="IPR038354">
    <property type="entry name" value="VKOR_sf"/>
</dbReference>
<keyword evidence="7 10" id="KW-0472">Membrane</keyword>
<feature type="transmembrane region" description="Helical" evidence="10">
    <location>
        <begin position="22"/>
        <end position="43"/>
    </location>
</feature>
<comment type="similarity">
    <text evidence="2">Belongs to the VKOR family.</text>
</comment>
<evidence type="ECO:0000256" key="4">
    <source>
        <dbReference type="ARBA" id="ARBA00022719"/>
    </source>
</evidence>
<evidence type="ECO:0000256" key="6">
    <source>
        <dbReference type="ARBA" id="ARBA00023002"/>
    </source>
</evidence>
<evidence type="ECO:0000256" key="2">
    <source>
        <dbReference type="ARBA" id="ARBA00006214"/>
    </source>
</evidence>
<dbReference type="EMBL" id="BAAAVS010000023">
    <property type="protein sequence ID" value="GAA3037427.1"/>
    <property type="molecule type" value="Genomic_DNA"/>
</dbReference>
<keyword evidence="8" id="KW-1015">Disulfide bond</keyword>
<keyword evidence="3 10" id="KW-0812">Transmembrane</keyword>
<evidence type="ECO:0000256" key="1">
    <source>
        <dbReference type="ARBA" id="ARBA00004141"/>
    </source>
</evidence>
<reference evidence="13" key="1">
    <citation type="journal article" date="2019" name="Int. J. Syst. Evol. Microbiol.">
        <title>The Global Catalogue of Microorganisms (GCM) 10K type strain sequencing project: providing services to taxonomists for standard genome sequencing and annotation.</title>
        <authorList>
            <consortium name="The Broad Institute Genomics Platform"/>
            <consortium name="The Broad Institute Genome Sequencing Center for Infectious Disease"/>
            <person name="Wu L."/>
            <person name="Ma J."/>
        </authorList>
    </citation>
    <scope>NUCLEOTIDE SEQUENCE [LARGE SCALE GENOMIC DNA]</scope>
    <source>
        <strain evidence="13">JCM 14234</strain>
    </source>
</reference>
<accession>A0ABP6LDE1</accession>
<evidence type="ECO:0000256" key="3">
    <source>
        <dbReference type="ARBA" id="ARBA00022692"/>
    </source>
</evidence>
<keyword evidence="6" id="KW-0560">Oxidoreductase</keyword>
<dbReference type="Pfam" id="PF07884">
    <property type="entry name" value="VKOR"/>
    <property type="match status" value="1"/>
</dbReference>
<feature type="transmembrane region" description="Helical" evidence="10">
    <location>
        <begin position="109"/>
        <end position="130"/>
    </location>
</feature>
<dbReference type="RefSeq" id="WP_290714113.1">
    <property type="nucleotide sequence ID" value="NZ_BAAAVS010000023.1"/>
</dbReference>
<keyword evidence="5 10" id="KW-1133">Transmembrane helix</keyword>
<evidence type="ECO:0000313" key="13">
    <source>
        <dbReference type="Proteomes" id="UP001501035"/>
    </source>
</evidence>
<feature type="domain" description="Vitamin K epoxide reductase" evidence="11">
    <location>
        <begin position="20"/>
        <end position="161"/>
    </location>
</feature>
<name>A0ABP6LDE1_9ACTN</name>
<evidence type="ECO:0000259" key="11">
    <source>
        <dbReference type="SMART" id="SM00756"/>
    </source>
</evidence>
<evidence type="ECO:0000256" key="8">
    <source>
        <dbReference type="ARBA" id="ARBA00023157"/>
    </source>
</evidence>
<protein>
    <submittedName>
        <fullName evidence="12">Vitamin K epoxide reductase family protein</fullName>
    </submittedName>
</protein>
<sequence>MTEPETVPEIDQTGRGEFWTRAAAWVMVIGGVIGLAASSILTIEKLELLANPAYKPSCSINPVMACSPVMNSWQASLFGFPNPLIGIAAFAVVVTLGVGILSGSRFTRWIWIGLQAAVVVSVVFVHWLIYSSLYDIGKLCIYCMVVWAVTIALAVVITVRNLLVATPAPSRVLSTVATYVPIIIAVWYLLIAGAILDRFWDYWSTLV</sequence>
<dbReference type="Gene3D" id="1.20.1440.130">
    <property type="entry name" value="VKOR domain"/>
    <property type="match status" value="1"/>
</dbReference>
<evidence type="ECO:0000313" key="12">
    <source>
        <dbReference type="EMBL" id="GAA3037427.1"/>
    </source>
</evidence>
<evidence type="ECO:0000256" key="9">
    <source>
        <dbReference type="ARBA" id="ARBA00023284"/>
    </source>
</evidence>
<evidence type="ECO:0000256" key="7">
    <source>
        <dbReference type="ARBA" id="ARBA00023136"/>
    </source>
</evidence>
<dbReference type="PANTHER" id="PTHR34573">
    <property type="entry name" value="VKC DOMAIN-CONTAINING PROTEIN"/>
    <property type="match status" value="1"/>
</dbReference>
<proteinExistence type="inferred from homology"/>
<feature type="transmembrane region" description="Helical" evidence="10">
    <location>
        <begin position="84"/>
        <end position="102"/>
    </location>
</feature>
<comment type="caution">
    <text evidence="12">The sequence shown here is derived from an EMBL/GenBank/DDBJ whole genome shotgun (WGS) entry which is preliminary data.</text>
</comment>
<organism evidence="12 13">
    <name type="scientific">Gordonia defluvii</name>
    <dbReference type="NCBI Taxonomy" id="283718"/>
    <lineage>
        <taxon>Bacteria</taxon>
        <taxon>Bacillati</taxon>
        <taxon>Actinomycetota</taxon>
        <taxon>Actinomycetes</taxon>
        <taxon>Mycobacteriales</taxon>
        <taxon>Gordoniaceae</taxon>
        <taxon>Gordonia</taxon>
    </lineage>
</organism>
<evidence type="ECO:0000256" key="10">
    <source>
        <dbReference type="SAM" id="Phobius"/>
    </source>
</evidence>